<feature type="compositionally biased region" description="Basic residues" evidence="1">
    <location>
        <begin position="1"/>
        <end position="13"/>
    </location>
</feature>
<protein>
    <submittedName>
        <fullName evidence="2">Uncharacterized protein</fullName>
    </submittedName>
</protein>
<proteinExistence type="predicted"/>
<keyword evidence="3" id="KW-1185">Reference proteome</keyword>
<comment type="caution">
    <text evidence="2">The sequence shown here is derived from an EMBL/GenBank/DDBJ whole genome shotgun (WGS) entry which is preliminary data.</text>
</comment>
<reference evidence="2" key="1">
    <citation type="submission" date="2021-01" db="EMBL/GenBank/DDBJ databases">
        <authorList>
            <consortium name="Genoscope - CEA"/>
            <person name="William W."/>
        </authorList>
    </citation>
    <scope>NUCLEOTIDE SEQUENCE</scope>
</reference>
<accession>A0A8S1NEV1</accession>
<dbReference type="Proteomes" id="UP000688137">
    <property type="component" value="Unassembled WGS sequence"/>
</dbReference>
<evidence type="ECO:0000256" key="1">
    <source>
        <dbReference type="SAM" id="MobiDB-lite"/>
    </source>
</evidence>
<dbReference type="EMBL" id="CAJJDM010000090">
    <property type="protein sequence ID" value="CAD8091130.1"/>
    <property type="molecule type" value="Genomic_DNA"/>
</dbReference>
<dbReference type="OMA" id="QMSKKEY"/>
<gene>
    <name evidence="2" type="ORF">PPRIM_AZ9-3.1.T0870145</name>
</gene>
<organism evidence="2 3">
    <name type="scientific">Paramecium primaurelia</name>
    <dbReference type="NCBI Taxonomy" id="5886"/>
    <lineage>
        <taxon>Eukaryota</taxon>
        <taxon>Sar</taxon>
        <taxon>Alveolata</taxon>
        <taxon>Ciliophora</taxon>
        <taxon>Intramacronucleata</taxon>
        <taxon>Oligohymenophorea</taxon>
        <taxon>Peniculida</taxon>
        <taxon>Parameciidae</taxon>
        <taxon>Paramecium</taxon>
    </lineage>
</organism>
<evidence type="ECO:0000313" key="2">
    <source>
        <dbReference type="EMBL" id="CAD8091130.1"/>
    </source>
</evidence>
<dbReference type="AlphaFoldDB" id="A0A8S1NEV1"/>
<evidence type="ECO:0000313" key="3">
    <source>
        <dbReference type="Proteomes" id="UP000688137"/>
    </source>
</evidence>
<name>A0A8S1NEV1_PARPR</name>
<sequence length="61" mass="7417">MARKKIKKQKSKCPRNQMSKKEYDDFLDETNEYYKLLQTIHPGMVQEEKKLIMHQIKEDSD</sequence>
<feature type="region of interest" description="Disordered" evidence="1">
    <location>
        <begin position="1"/>
        <end position="21"/>
    </location>
</feature>